<dbReference type="PANTHER" id="PTHR31332:SF0">
    <property type="entry name" value="7-HYDROXYMETHYL CHLOROPHYLL A REDUCTASE, CHLOROPLASTIC"/>
    <property type="match status" value="1"/>
</dbReference>
<evidence type="ECO:0000313" key="2">
    <source>
        <dbReference type="Proteomes" id="UP000246303"/>
    </source>
</evidence>
<dbReference type="GO" id="GO:0090415">
    <property type="term" value="F:7-hydroxymethyl chlorophyll a reductase activity"/>
    <property type="evidence" value="ECO:0007669"/>
    <property type="project" value="TreeGrafter"/>
</dbReference>
<accession>A0A2V3DXR5</accession>
<dbReference type="Proteomes" id="UP000246303">
    <property type="component" value="Unassembled WGS sequence"/>
</dbReference>
<sequence>MSPHERLDAAIKRVVEADNCSGCGGCVQLDPGLTMELNAEGYLRPVRKSPDVYPPEARAGTPIGAAGRPGRDVEREFAAACPGVRVVAQRPPGSLRHAQLGPVVQAWEAWANDPAVRHAGSSGGTLSALSAWLLETGQAATVIGAASDPNNARRTVPVQIISKEQALKAAGSRYAPVANASVPGARDAGTAFVGKPCEVSAIRALGPRGERASAEDGGEAAAGEGALLLSFFCAGTPSQNATDRLAADLGVAEGAGVSELRYRGQGWPGDFSITGTDGTVRSASYDESWGKYLGPTTQWRCKICPDGVGESADITAADFWRTDATGYPLFTDRAGISALIARTERGRSLVLAAAAAGVLTLKSMDVAELVAVQPLQRKRRETLLARLAGTLAAGGSVPRFSGFSLWRLALPRLRESLRTARGTFRRRRGLDRKK</sequence>
<dbReference type="PROSITE" id="PS51379">
    <property type="entry name" value="4FE4S_FER_2"/>
    <property type="match status" value="1"/>
</dbReference>
<dbReference type="InterPro" id="IPR007525">
    <property type="entry name" value="FrhB_FdhB_C"/>
</dbReference>
<dbReference type="InterPro" id="IPR045220">
    <property type="entry name" value="FRHB/FDHB/HCAR-like"/>
</dbReference>
<dbReference type="Pfam" id="PF04432">
    <property type="entry name" value="FrhB_FdhB_C"/>
    <property type="match status" value="1"/>
</dbReference>
<proteinExistence type="predicted"/>
<name>A0A2V3DXR5_9MICC</name>
<dbReference type="OrthoDB" id="3247493at2"/>
<gene>
    <name evidence="1" type="ORF">CVS29_01715</name>
</gene>
<dbReference type="AlphaFoldDB" id="A0A2V3DXR5"/>
<protein>
    <submittedName>
        <fullName evidence="1">Uncharacterized protein</fullName>
    </submittedName>
</protein>
<dbReference type="GO" id="GO:0033354">
    <property type="term" value="P:chlorophyll cycle"/>
    <property type="evidence" value="ECO:0007669"/>
    <property type="project" value="TreeGrafter"/>
</dbReference>
<reference evidence="1 2" key="1">
    <citation type="submission" date="2018-05" db="EMBL/GenBank/DDBJ databases">
        <title>Genetic diversity of glacier-inhabiting Cryobacterium bacteria in China and description of Cryobacterium mengkeensis sp. nov. and Arthrobacter glacialis sp. nov.</title>
        <authorList>
            <person name="Liu Q."/>
            <person name="Xin Y.-H."/>
        </authorList>
    </citation>
    <scope>NUCLEOTIDE SEQUENCE [LARGE SCALE GENOMIC DNA]</scope>
    <source>
        <strain evidence="1 2">GP3</strain>
    </source>
</reference>
<dbReference type="Pfam" id="PF04422">
    <property type="entry name" value="FrhB_FdhB_N"/>
    <property type="match status" value="1"/>
</dbReference>
<comment type="caution">
    <text evidence="1">The sequence shown here is derived from an EMBL/GenBank/DDBJ whole genome shotgun (WGS) entry which is preliminary data.</text>
</comment>
<evidence type="ECO:0000313" key="1">
    <source>
        <dbReference type="EMBL" id="PXA69310.1"/>
    </source>
</evidence>
<dbReference type="RefSeq" id="WP_110104597.1">
    <property type="nucleotide sequence ID" value="NZ_JACBZZ010000001.1"/>
</dbReference>
<dbReference type="PANTHER" id="PTHR31332">
    <property type="entry name" value="7-HYDROXYMETHYL CHLOROPHYLL A REDUCTASE, CHLOROPLASTIC"/>
    <property type="match status" value="1"/>
</dbReference>
<organism evidence="1 2">
    <name type="scientific">Arthrobacter psychrochitiniphilus</name>
    <dbReference type="NCBI Taxonomy" id="291045"/>
    <lineage>
        <taxon>Bacteria</taxon>
        <taxon>Bacillati</taxon>
        <taxon>Actinomycetota</taxon>
        <taxon>Actinomycetes</taxon>
        <taxon>Micrococcales</taxon>
        <taxon>Micrococcaceae</taxon>
        <taxon>Arthrobacter</taxon>
    </lineage>
</organism>
<dbReference type="InterPro" id="IPR017896">
    <property type="entry name" value="4Fe4S_Fe-S-bd"/>
</dbReference>
<dbReference type="EMBL" id="QHLZ01000001">
    <property type="protein sequence ID" value="PXA69310.1"/>
    <property type="molecule type" value="Genomic_DNA"/>
</dbReference>
<keyword evidence="2" id="KW-1185">Reference proteome</keyword>
<dbReference type="InterPro" id="IPR007516">
    <property type="entry name" value="Co_F420_Hydgase/DH_bsu_N"/>
</dbReference>